<dbReference type="GO" id="GO:0003723">
    <property type="term" value="F:RNA binding"/>
    <property type="evidence" value="ECO:0007669"/>
    <property type="project" value="InterPro"/>
</dbReference>
<keyword evidence="6 8" id="KW-0418">Kinase</keyword>
<keyword evidence="2 8" id="KW-0028">Amino-acid biosynthesis</keyword>
<evidence type="ECO:0000256" key="8">
    <source>
        <dbReference type="HAMAP-Rule" id="MF_00456"/>
    </source>
</evidence>
<feature type="binding site" evidence="8">
    <location>
        <position position="143"/>
    </location>
    <ligand>
        <name>substrate</name>
    </ligand>
</feature>
<accession>A0A3L7DVZ9</accession>
<dbReference type="GO" id="GO:0004349">
    <property type="term" value="F:glutamate 5-kinase activity"/>
    <property type="evidence" value="ECO:0007669"/>
    <property type="project" value="UniProtKB-UniRule"/>
</dbReference>
<keyword evidence="5 8" id="KW-0547">Nucleotide-binding</keyword>
<dbReference type="AlphaFoldDB" id="A0A3L7DVZ9"/>
<dbReference type="InterPro" id="IPR015947">
    <property type="entry name" value="PUA-like_sf"/>
</dbReference>
<proteinExistence type="inferred from homology"/>
<dbReference type="PANTHER" id="PTHR43654:SF1">
    <property type="entry name" value="ISOPENTENYL PHOSPHATE KINASE"/>
    <property type="match status" value="1"/>
</dbReference>
<comment type="function">
    <text evidence="8">Catalyzes the transfer of a phosphate group to glutamate to form L-glutamate 5-phosphate.</text>
</comment>
<feature type="binding site" evidence="8">
    <location>
        <begin position="175"/>
        <end position="176"/>
    </location>
    <ligand>
        <name>ATP</name>
        <dbReference type="ChEBI" id="CHEBI:30616"/>
    </ligand>
</feature>
<dbReference type="HAMAP" id="MF_00456">
    <property type="entry name" value="ProB"/>
    <property type="match status" value="1"/>
</dbReference>
<dbReference type="NCBIfam" id="TIGR01027">
    <property type="entry name" value="proB"/>
    <property type="match status" value="1"/>
</dbReference>
<evidence type="ECO:0000256" key="6">
    <source>
        <dbReference type="ARBA" id="ARBA00022777"/>
    </source>
</evidence>
<evidence type="ECO:0000313" key="10">
    <source>
        <dbReference type="EMBL" id="RLQ21296.1"/>
    </source>
</evidence>
<dbReference type="Proteomes" id="UP000265509">
    <property type="component" value="Unassembled WGS sequence"/>
</dbReference>
<evidence type="ECO:0000256" key="3">
    <source>
        <dbReference type="ARBA" id="ARBA00022650"/>
    </source>
</evidence>
<evidence type="ECO:0000256" key="4">
    <source>
        <dbReference type="ARBA" id="ARBA00022679"/>
    </source>
</evidence>
<comment type="similarity">
    <text evidence="8">Belongs to the glutamate 5-kinase family.</text>
</comment>
<feature type="binding site" evidence="8">
    <location>
        <position position="56"/>
    </location>
    <ligand>
        <name>substrate</name>
    </ligand>
</feature>
<dbReference type="SMART" id="SM00359">
    <property type="entry name" value="PUA"/>
    <property type="match status" value="1"/>
</dbReference>
<dbReference type="InterPro" id="IPR001048">
    <property type="entry name" value="Asp/Glu/Uridylate_kinase"/>
</dbReference>
<dbReference type="RefSeq" id="WP_117955526.1">
    <property type="nucleotide sequence ID" value="NZ_QRAN01000014.1"/>
</dbReference>
<comment type="pathway">
    <text evidence="8">Amino-acid biosynthesis; L-proline biosynthesis; L-glutamate 5-semialdehyde from L-glutamate: step 1/2.</text>
</comment>
<dbReference type="PIRSF" id="PIRSF000729">
    <property type="entry name" value="GK"/>
    <property type="match status" value="1"/>
</dbReference>
<evidence type="ECO:0000256" key="7">
    <source>
        <dbReference type="ARBA" id="ARBA00022840"/>
    </source>
</evidence>
<dbReference type="InterPro" id="IPR036393">
    <property type="entry name" value="AceGlu_kinase-like_sf"/>
</dbReference>
<comment type="subcellular location">
    <subcellularLocation>
        <location evidence="8">Cytoplasm</location>
    </subcellularLocation>
</comment>
<dbReference type="FunFam" id="2.30.130.10:FF:000007">
    <property type="entry name" value="Glutamate 5-kinase"/>
    <property type="match status" value="1"/>
</dbReference>
<dbReference type="InterPro" id="IPR001057">
    <property type="entry name" value="Glu/AcGlu_kinase"/>
</dbReference>
<dbReference type="InterPro" id="IPR036974">
    <property type="entry name" value="PUA_sf"/>
</dbReference>
<dbReference type="OrthoDB" id="9804434at2"/>
<dbReference type="InterPro" id="IPR019797">
    <property type="entry name" value="Glutamate_5-kinase_CS"/>
</dbReference>
<dbReference type="PANTHER" id="PTHR43654">
    <property type="entry name" value="GLUTAMATE 5-KINASE"/>
    <property type="match status" value="1"/>
</dbReference>
<organism evidence="10 11">
    <name type="scientific">Seongchinamella sediminis</name>
    <dbReference type="NCBI Taxonomy" id="2283635"/>
    <lineage>
        <taxon>Bacteria</taxon>
        <taxon>Pseudomonadati</taxon>
        <taxon>Pseudomonadota</taxon>
        <taxon>Gammaproteobacteria</taxon>
        <taxon>Cellvibrionales</taxon>
        <taxon>Halieaceae</taxon>
        <taxon>Seongchinamella</taxon>
    </lineage>
</organism>
<evidence type="ECO:0000313" key="11">
    <source>
        <dbReference type="Proteomes" id="UP000265509"/>
    </source>
</evidence>
<dbReference type="EMBL" id="QRAN01000014">
    <property type="protein sequence ID" value="RLQ21296.1"/>
    <property type="molecule type" value="Genomic_DNA"/>
</dbReference>
<comment type="caution">
    <text evidence="10">The sequence shown here is derived from an EMBL/GenBank/DDBJ whole genome shotgun (WGS) entry which is preliminary data.</text>
</comment>
<keyword evidence="7 8" id="KW-0067">ATP-binding</keyword>
<dbReference type="PROSITE" id="PS00902">
    <property type="entry name" value="GLUTAMATE_5_KINASE"/>
    <property type="match status" value="1"/>
</dbReference>
<dbReference type="EC" id="2.7.2.11" evidence="8"/>
<feature type="binding site" evidence="8">
    <location>
        <position position="16"/>
    </location>
    <ligand>
        <name>ATP</name>
        <dbReference type="ChEBI" id="CHEBI:30616"/>
    </ligand>
</feature>
<dbReference type="Pfam" id="PF01472">
    <property type="entry name" value="PUA"/>
    <property type="match status" value="1"/>
</dbReference>
<feature type="domain" description="PUA" evidence="9">
    <location>
        <begin position="282"/>
        <end position="365"/>
    </location>
</feature>
<dbReference type="Gene3D" id="2.30.130.10">
    <property type="entry name" value="PUA domain"/>
    <property type="match status" value="1"/>
</dbReference>
<evidence type="ECO:0000256" key="1">
    <source>
        <dbReference type="ARBA" id="ARBA00022490"/>
    </source>
</evidence>
<keyword evidence="4 8" id="KW-0808">Transferase</keyword>
<gene>
    <name evidence="8" type="primary">proB</name>
    <name evidence="10" type="ORF">DWB85_13405</name>
</gene>
<feature type="binding site" evidence="8">
    <location>
        <position position="155"/>
    </location>
    <ligand>
        <name>substrate</name>
    </ligand>
</feature>
<dbReference type="InterPro" id="IPR002478">
    <property type="entry name" value="PUA"/>
</dbReference>
<dbReference type="Gene3D" id="3.40.1160.10">
    <property type="entry name" value="Acetylglutamate kinase-like"/>
    <property type="match status" value="1"/>
</dbReference>
<reference evidence="10 11" key="1">
    <citation type="submission" date="2018-07" db="EMBL/GenBank/DDBJ databases">
        <title>Halioglobus sp. genome submission.</title>
        <authorList>
            <person name="Ye M.-Q."/>
            <person name="Du Z.-J."/>
        </authorList>
    </citation>
    <scope>NUCLEOTIDE SEQUENCE [LARGE SCALE GENOMIC DNA]</scope>
    <source>
        <strain evidence="10 11">U0301</strain>
    </source>
</reference>
<keyword evidence="11" id="KW-1185">Reference proteome</keyword>
<comment type="caution">
    <text evidence="8">Lacks conserved residue(s) required for the propagation of feature annotation.</text>
</comment>
<dbReference type="SUPFAM" id="SSF53633">
    <property type="entry name" value="Carbamate kinase-like"/>
    <property type="match status" value="1"/>
</dbReference>
<dbReference type="SUPFAM" id="SSF88697">
    <property type="entry name" value="PUA domain-like"/>
    <property type="match status" value="1"/>
</dbReference>
<dbReference type="FunFam" id="3.40.1160.10:FF:000018">
    <property type="entry name" value="Glutamate 5-kinase"/>
    <property type="match status" value="1"/>
</dbReference>
<evidence type="ECO:0000256" key="5">
    <source>
        <dbReference type="ARBA" id="ARBA00022741"/>
    </source>
</evidence>
<dbReference type="UniPathway" id="UPA00098">
    <property type="reaction ID" value="UER00359"/>
</dbReference>
<dbReference type="InterPro" id="IPR011529">
    <property type="entry name" value="Glu_5kinase"/>
</dbReference>
<sequence>MSDRSEIAASRRWVVKVGSALLTNDGRGLDDDMIRGLVAQLAALRQRGCEVVLVSSGAVAAGVVRLGMSARPHLLHELQAAAAAGQSVLVQSYENAFRERGIVSAQVLLGHDDVIARDRYLNARGTLNTLLRLGVVPVVNENDTVVTEEIRFGDNDTLGALVANLIDADALLLLTDQQGLYEEDPRQNPAAQLVRSAEVNAPELDAMAGEGGALGRGGMVTKLRAARLAARSGTETVIASGRVADVVAEVTSGADIGTWLRTGKQPQNARKQWLASMVQIQGSLELDAGAVKVLRESGRSLLPVGVRGVHGHFARGDMVSCRDGEGREIARGLVNYSAAETRRIMGSASADIEQILGYAGDEELVHRDNLVLV</sequence>
<comment type="catalytic activity">
    <reaction evidence="8">
        <text>L-glutamate + ATP = L-glutamyl 5-phosphate + ADP</text>
        <dbReference type="Rhea" id="RHEA:14877"/>
        <dbReference type="ChEBI" id="CHEBI:29985"/>
        <dbReference type="ChEBI" id="CHEBI:30616"/>
        <dbReference type="ChEBI" id="CHEBI:58274"/>
        <dbReference type="ChEBI" id="CHEBI:456216"/>
        <dbReference type="EC" id="2.7.2.11"/>
    </reaction>
</comment>
<dbReference type="GO" id="GO:0005524">
    <property type="term" value="F:ATP binding"/>
    <property type="evidence" value="ECO:0007669"/>
    <property type="project" value="UniProtKB-KW"/>
</dbReference>
<keyword evidence="3 8" id="KW-0641">Proline biosynthesis</keyword>
<dbReference type="Pfam" id="PF00696">
    <property type="entry name" value="AA_kinase"/>
    <property type="match status" value="1"/>
</dbReference>
<dbReference type="PRINTS" id="PR00474">
    <property type="entry name" value="GLU5KINASE"/>
</dbReference>
<dbReference type="CDD" id="cd04242">
    <property type="entry name" value="AAK_G5K_ProB"/>
    <property type="match status" value="1"/>
</dbReference>
<dbReference type="CDD" id="cd21157">
    <property type="entry name" value="PUA_G5K"/>
    <property type="match status" value="1"/>
</dbReference>
<dbReference type="GO" id="GO:0055129">
    <property type="term" value="P:L-proline biosynthetic process"/>
    <property type="evidence" value="ECO:0007669"/>
    <property type="project" value="UniProtKB-UniRule"/>
</dbReference>
<evidence type="ECO:0000259" key="9">
    <source>
        <dbReference type="SMART" id="SM00359"/>
    </source>
</evidence>
<dbReference type="InterPro" id="IPR041739">
    <property type="entry name" value="G5K_ProB"/>
</dbReference>
<dbReference type="GO" id="GO:0005829">
    <property type="term" value="C:cytosol"/>
    <property type="evidence" value="ECO:0007669"/>
    <property type="project" value="TreeGrafter"/>
</dbReference>
<name>A0A3L7DVZ9_9GAMM</name>
<keyword evidence="1 8" id="KW-0963">Cytoplasm</keyword>
<dbReference type="InterPro" id="IPR005715">
    <property type="entry name" value="Glu_5kinase/COase_Synthase"/>
</dbReference>
<evidence type="ECO:0000256" key="2">
    <source>
        <dbReference type="ARBA" id="ARBA00022605"/>
    </source>
</evidence>
<dbReference type="PROSITE" id="PS50890">
    <property type="entry name" value="PUA"/>
    <property type="match status" value="1"/>
</dbReference>
<protein>
    <recommendedName>
        <fullName evidence="8">Glutamate 5-kinase</fullName>
        <ecNumber evidence="8">2.7.2.11</ecNumber>
    </recommendedName>
    <alternativeName>
        <fullName evidence="8">Gamma-glutamyl kinase</fullName>
        <shortName evidence="8">GK</shortName>
    </alternativeName>
</protein>